<gene>
    <name evidence="1" type="ORF">METZ01_LOCUS464623</name>
</gene>
<evidence type="ECO:0000313" key="1">
    <source>
        <dbReference type="EMBL" id="SVE11769.1"/>
    </source>
</evidence>
<organism evidence="1">
    <name type="scientific">marine metagenome</name>
    <dbReference type="NCBI Taxonomy" id="408172"/>
    <lineage>
        <taxon>unclassified sequences</taxon>
        <taxon>metagenomes</taxon>
        <taxon>ecological metagenomes</taxon>
    </lineage>
</organism>
<dbReference type="AlphaFoldDB" id="A0A383AW51"/>
<feature type="non-terminal residue" evidence="1">
    <location>
        <position position="1"/>
    </location>
</feature>
<feature type="non-terminal residue" evidence="1">
    <location>
        <position position="26"/>
    </location>
</feature>
<reference evidence="1" key="1">
    <citation type="submission" date="2018-05" db="EMBL/GenBank/DDBJ databases">
        <authorList>
            <person name="Lanie J.A."/>
            <person name="Ng W.-L."/>
            <person name="Kazmierczak K.M."/>
            <person name="Andrzejewski T.M."/>
            <person name="Davidsen T.M."/>
            <person name="Wayne K.J."/>
            <person name="Tettelin H."/>
            <person name="Glass J.I."/>
            <person name="Rusch D."/>
            <person name="Podicherti R."/>
            <person name="Tsui H.-C.T."/>
            <person name="Winkler M.E."/>
        </authorList>
    </citation>
    <scope>NUCLEOTIDE SEQUENCE</scope>
</reference>
<dbReference type="EMBL" id="UINC01195286">
    <property type="protein sequence ID" value="SVE11769.1"/>
    <property type="molecule type" value="Genomic_DNA"/>
</dbReference>
<proteinExistence type="predicted"/>
<name>A0A383AW51_9ZZZZ</name>
<sequence length="26" mass="3143">MSHKDLIIINNEKIFKENEAFYCDNL</sequence>
<accession>A0A383AW51</accession>
<protein>
    <submittedName>
        <fullName evidence="1">Uncharacterized protein</fullName>
    </submittedName>
</protein>